<evidence type="ECO:0000259" key="5">
    <source>
        <dbReference type="Pfam" id="PF25967"/>
    </source>
</evidence>
<feature type="domain" description="CusB-like beta-barrel" evidence="4">
    <location>
        <begin position="196"/>
        <end position="268"/>
    </location>
</feature>
<reference evidence="6 8" key="1">
    <citation type="submission" date="2014-02" db="EMBL/GenBank/DDBJ databases">
        <title>Expanding our view of genomic diversity in Candidatus Accumulibacter clades.</title>
        <authorList>
            <person name="Skennerton C.T."/>
            <person name="Barr J.J."/>
            <person name="Slater F.R."/>
            <person name="Bond P.L."/>
            <person name="Tyson G.W."/>
        </authorList>
    </citation>
    <scope>NUCLEOTIDE SEQUENCE [LARGE SCALE GENOMIC DNA]</scope>
    <source>
        <strain evidence="8">SK-02</strain>
    </source>
</reference>
<reference evidence="7 9" key="2">
    <citation type="journal article" date="2019" name="Microbiome">
        <title>Annotated bacterial chromosomes from frame-shift-corrected long-read metagenomic data.</title>
        <authorList>
            <person name="Arumugam K."/>
            <person name="Bagci C."/>
            <person name="Bessarab I."/>
            <person name="Beier S."/>
            <person name="Buchfink B."/>
            <person name="Gorska A."/>
            <person name="Qiu G."/>
            <person name="Huson D.H."/>
            <person name="Williams R.B.H."/>
        </authorList>
    </citation>
    <scope>NUCLEOTIDE SEQUENCE [LARGE SCALE GENOMIC DNA]</scope>
    <source>
        <strain evidence="7">SSA1</strain>
    </source>
</reference>
<dbReference type="Gene3D" id="2.40.420.20">
    <property type="match status" value="1"/>
</dbReference>
<dbReference type="Gene3D" id="2.40.50.100">
    <property type="match status" value="1"/>
</dbReference>
<dbReference type="EMBL" id="CP058708">
    <property type="protein sequence ID" value="QLH50138.1"/>
    <property type="molecule type" value="Genomic_DNA"/>
</dbReference>
<dbReference type="InterPro" id="IPR058627">
    <property type="entry name" value="MdtA-like_C"/>
</dbReference>
<organism evidence="6 8">
    <name type="scientific">Candidatus Accumulibacter cognatus</name>
    <dbReference type="NCBI Taxonomy" id="2954383"/>
    <lineage>
        <taxon>Bacteria</taxon>
        <taxon>Pseudomonadati</taxon>
        <taxon>Pseudomonadota</taxon>
        <taxon>Betaproteobacteria</taxon>
        <taxon>Candidatus Accumulibacter</taxon>
    </lineage>
</organism>
<dbReference type="KEGG" id="acog:HWD57_10380"/>
<feature type="signal peptide" evidence="3">
    <location>
        <begin position="1"/>
        <end position="25"/>
    </location>
</feature>
<dbReference type="STRING" id="1453999.AW06_000450"/>
<gene>
    <name evidence="6" type="primary">ttgD</name>
    <name evidence="6" type="ORF">AW06_000450</name>
    <name evidence="7" type="ORF">HWD57_10380</name>
</gene>
<dbReference type="Pfam" id="PF25954">
    <property type="entry name" value="Beta-barrel_RND_2"/>
    <property type="match status" value="1"/>
</dbReference>
<dbReference type="PROSITE" id="PS51257">
    <property type="entry name" value="PROKAR_LIPOPROTEIN"/>
    <property type="match status" value="1"/>
</dbReference>
<dbReference type="Proteomes" id="UP000021315">
    <property type="component" value="Unassembled WGS sequence"/>
</dbReference>
<dbReference type="InterPro" id="IPR006143">
    <property type="entry name" value="RND_pump_MFP"/>
</dbReference>
<evidence type="ECO:0000313" key="8">
    <source>
        <dbReference type="Proteomes" id="UP000021315"/>
    </source>
</evidence>
<feature type="region of interest" description="Disordered" evidence="2">
    <location>
        <begin position="346"/>
        <end position="365"/>
    </location>
</feature>
<dbReference type="EMBL" id="JDST02000008">
    <property type="protein sequence ID" value="KFB78227.1"/>
    <property type="molecule type" value="Genomic_DNA"/>
</dbReference>
<evidence type="ECO:0000313" key="6">
    <source>
        <dbReference type="EMBL" id="KFB78227.1"/>
    </source>
</evidence>
<dbReference type="NCBIfam" id="TIGR01730">
    <property type="entry name" value="RND_mfp"/>
    <property type="match status" value="1"/>
</dbReference>
<feature type="domain" description="Multidrug resistance protein MdtA-like C-terminal permuted SH3" evidence="5">
    <location>
        <begin position="275"/>
        <end position="333"/>
    </location>
</feature>
<comment type="similarity">
    <text evidence="1">Belongs to the membrane fusion protein (MFP) (TC 8.A.1) family.</text>
</comment>
<keyword evidence="8" id="KW-1185">Reference proteome</keyword>
<dbReference type="GO" id="GO:0015562">
    <property type="term" value="F:efflux transmembrane transporter activity"/>
    <property type="evidence" value="ECO:0007669"/>
    <property type="project" value="TreeGrafter"/>
</dbReference>
<evidence type="ECO:0000313" key="9">
    <source>
        <dbReference type="Proteomes" id="UP000509684"/>
    </source>
</evidence>
<dbReference type="Gene3D" id="1.10.287.470">
    <property type="entry name" value="Helix hairpin bin"/>
    <property type="match status" value="1"/>
</dbReference>
<dbReference type="InterPro" id="IPR058792">
    <property type="entry name" value="Beta-barrel_RND_2"/>
</dbReference>
<dbReference type="RefSeq" id="WP_034944882.1">
    <property type="nucleotide sequence ID" value="NZ_JDST02000008.1"/>
</dbReference>
<reference evidence="7" key="3">
    <citation type="submission" date="2020-06" db="EMBL/GenBank/DDBJ databases">
        <authorList>
            <person name="Arumugam K."/>
            <person name="Besarab I."/>
            <person name="Haryono M."/>
            <person name="Bagci C."/>
            <person name="Beier S."/>
            <person name="Buchfink B."/>
            <person name="Gorska A."/>
            <person name="Qiu G."/>
            <person name="Huson D.H."/>
            <person name="Williams R.B."/>
        </authorList>
    </citation>
    <scope>NUCLEOTIDE SEQUENCE</scope>
    <source>
        <strain evidence="7">SSA1</strain>
    </source>
</reference>
<accession>A0A080MAA2</accession>
<dbReference type="PANTHER" id="PTHR30469">
    <property type="entry name" value="MULTIDRUG RESISTANCE PROTEIN MDTA"/>
    <property type="match status" value="1"/>
</dbReference>
<dbReference type="Gene3D" id="2.40.30.170">
    <property type="match status" value="1"/>
</dbReference>
<dbReference type="Pfam" id="PF25967">
    <property type="entry name" value="RND-MFP_C"/>
    <property type="match status" value="1"/>
</dbReference>
<evidence type="ECO:0000256" key="3">
    <source>
        <dbReference type="SAM" id="SignalP"/>
    </source>
</evidence>
<accession>A0A7D5SE68</accession>
<evidence type="ECO:0000256" key="2">
    <source>
        <dbReference type="SAM" id="MobiDB-lite"/>
    </source>
</evidence>
<dbReference type="PANTHER" id="PTHR30469:SF15">
    <property type="entry name" value="HLYD FAMILY OF SECRETION PROTEINS"/>
    <property type="match status" value="1"/>
</dbReference>
<sequence>MRLNTAFPQNTLLLLALLALLAACGKEPVAPEPTRPVLTRVLGESAGDEFLDYSGEVRSRYEIPLAFRIPGKISARLVDTGAVVKAGEVLARLDPADTTLAATAASAQLDLAAADLGRFRNLHARNFVSQAALDAQETRFRAALAQAELARNQTAYTVLRAEQAGIVGFVTAEVGQVVAAGQTVMRLARADTLEVAISIPETHMPELRALRSAEVSLWAENEAIYLGTLREVSAVADPVTRSYAARVSIHHPDARVLLGMTARVHFHRPDGKAHLTVPLTAIFQHAGQPALWVVSAEQTVTLRPVAIARYREDAAVLDSGVQAGERIVVAGVHKLSSGEHVKVIEQAPRFDEPLPKKDRQGTSRR</sequence>
<evidence type="ECO:0000256" key="1">
    <source>
        <dbReference type="ARBA" id="ARBA00009477"/>
    </source>
</evidence>
<proteinExistence type="inferred from homology"/>
<protein>
    <submittedName>
        <fullName evidence="7">Efflux RND transporter periplasmic adaptor subunit</fullName>
    </submittedName>
    <submittedName>
        <fullName evidence="6">Toluene efflux pump periplasmic linker protein TtgD</fullName>
    </submittedName>
</protein>
<dbReference type="GO" id="GO:1990281">
    <property type="term" value="C:efflux pump complex"/>
    <property type="evidence" value="ECO:0007669"/>
    <property type="project" value="TreeGrafter"/>
</dbReference>
<keyword evidence="3" id="KW-0732">Signal</keyword>
<dbReference type="AlphaFoldDB" id="A0A080MAA2"/>
<name>A0A080MAA2_9PROT</name>
<evidence type="ECO:0000259" key="4">
    <source>
        <dbReference type="Pfam" id="PF25954"/>
    </source>
</evidence>
<dbReference type="Proteomes" id="UP000509684">
    <property type="component" value="Chromosome"/>
</dbReference>
<feature type="chain" id="PRO_5001751134" evidence="3">
    <location>
        <begin position="26"/>
        <end position="365"/>
    </location>
</feature>
<dbReference type="SUPFAM" id="SSF111369">
    <property type="entry name" value="HlyD-like secretion proteins"/>
    <property type="match status" value="1"/>
</dbReference>
<evidence type="ECO:0000313" key="7">
    <source>
        <dbReference type="EMBL" id="QLH50138.1"/>
    </source>
</evidence>